<feature type="domain" description="HTH araC/xylS-type" evidence="4">
    <location>
        <begin position="28"/>
        <end position="121"/>
    </location>
</feature>
<dbReference type="GO" id="GO:0003700">
    <property type="term" value="F:DNA-binding transcription factor activity"/>
    <property type="evidence" value="ECO:0007669"/>
    <property type="project" value="InterPro"/>
</dbReference>
<keyword evidence="1" id="KW-0805">Transcription regulation</keyword>
<name>A0A5B8A218_9BACT</name>
<reference evidence="5 6" key="1">
    <citation type="submission" date="2019-06" db="EMBL/GenBank/DDBJ databases">
        <authorList>
            <person name="Srinivasan S."/>
        </authorList>
    </citation>
    <scope>NUCLEOTIDE SEQUENCE [LARGE SCALE GENOMIC DNA]</scope>
    <source>
        <strain evidence="5 6">17J68-5</strain>
    </source>
</reference>
<dbReference type="InterPro" id="IPR018060">
    <property type="entry name" value="HTH_AraC"/>
</dbReference>
<organism evidence="5 6">
    <name type="scientific">Hymenobacter jejuensis</name>
    <dbReference type="NCBI Taxonomy" id="2502781"/>
    <lineage>
        <taxon>Bacteria</taxon>
        <taxon>Pseudomonadati</taxon>
        <taxon>Bacteroidota</taxon>
        <taxon>Cytophagia</taxon>
        <taxon>Cytophagales</taxon>
        <taxon>Hymenobacteraceae</taxon>
        <taxon>Hymenobacter</taxon>
    </lineage>
</organism>
<evidence type="ECO:0000259" key="4">
    <source>
        <dbReference type="PROSITE" id="PS01124"/>
    </source>
</evidence>
<evidence type="ECO:0000256" key="3">
    <source>
        <dbReference type="ARBA" id="ARBA00023163"/>
    </source>
</evidence>
<dbReference type="InterPro" id="IPR009057">
    <property type="entry name" value="Homeodomain-like_sf"/>
</dbReference>
<dbReference type="SMART" id="SM00342">
    <property type="entry name" value="HTH_ARAC"/>
    <property type="match status" value="1"/>
</dbReference>
<evidence type="ECO:0000256" key="1">
    <source>
        <dbReference type="ARBA" id="ARBA00023015"/>
    </source>
</evidence>
<dbReference type="EMBL" id="CP040896">
    <property type="protein sequence ID" value="QDA61441.1"/>
    <property type="molecule type" value="Genomic_DNA"/>
</dbReference>
<proteinExistence type="predicted"/>
<dbReference type="SUPFAM" id="SSF46689">
    <property type="entry name" value="Homeodomain-like"/>
    <property type="match status" value="1"/>
</dbReference>
<dbReference type="Gene3D" id="1.10.10.60">
    <property type="entry name" value="Homeodomain-like"/>
    <property type="match status" value="2"/>
</dbReference>
<dbReference type="PROSITE" id="PS01124">
    <property type="entry name" value="HTH_ARAC_FAMILY_2"/>
    <property type="match status" value="1"/>
</dbReference>
<dbReference type="OrthoDB" id="956952at2"/>
<keyword evidence="2" id="KW-0238">DNA-binding</keyword>
<dbReference type="GO" id="GO:0043565">
    <property type="term" value="F:sequence-specific DNA binding"/>
    <property type="evidence" value="ECO:0007669"/>
    <property type="project" value="InterPro"/>
</dbReference>
<gene>
    <name evidence="5" type="ORF">FHG12_15635</name>
</gene>
<dbReference type="PANTHER" id="PTHR43280">
    <property type="entry name" value="ARAC-FAMILY TRANSCRIPTIONAL REGULATOR"/>
    <property type="match status" value="1"/>
</dbReference>
<protein>
    <submittedName>
        <fullName evidence="5">Helix-turn-helix transcriptional regulator</fullName>
    </submittedName>
</protein>
<dbReference type="Proteomes" id="UP000305398">
    <property type="component" value="Chromosome"/>
</dbReference>
<dbReference type="AlphaFoldDB" id="A0A5B8A218"/>
<evidence type="ECO:0000313" key="5">
    <source>
        <dbReference type="EMBL" id="QDA61441.1"/>
    </source>
</evidence>
<evidence type="ECO:0000256" key="2">
    <source>
        <dbReference type="ARBA" id="ARBA00023125"/>
    </source>
</evidence>
<dbReference type="PANTHER" id="PTHR43280:SF32">
    <property type="entry name" value="TRANSCRIPTIONAL REGULATORY PROTEIN"/>
    <property type="match status" value="1"/>
</dbReference>
<keyword evidence="6" id="KW-1185">Reference proteome</keyword>
<evidence type="ECO:0000313" key="6">
    <source>
        <dbReference type="Proteomes" id="UP000305398"/>
    </source>
</evidence>
<accession>A0A5B8A218</accession>
<dbReference type="Pfam" id="PF12833">
    <property type="entry name" value="HTH_18"/>
    <property type="match status" value="1"/>
</dbReference>
<dbReference type="RefSeq" id="WP_139516615.1">
    <property type="nucleotide sequence ID" value="NZ_CP040896.1"/>
</dbReference>
<dbReference type="KEGG" id="hyj:FHG12_15635"/>
<sequence>MDSTLPYAVTYQARPAELVHLFQQELEQDFQALLRGDLPDIPEISEYADRLHVHPTHLSNTLKYETGLSPCNWVNTYFLAEAKRLLLTTTLSIAEISDKLTFGEPTNFTKYFKRHMGLTPK</sequence>
<keyword evidence="3" id="KW-0804">Transcription</keyword>